<keyword evidence="1" id="KW-0732">Signal</keyword>
<dbReference type="EMBL" id="CP001804">
    <property type="protein sequence ID" value="ACY14011.1"/>
    <property type="molecule type" value="Genomic_DNA"/>
</dbReference>
<dbReference type="RefSeq" id="WP_012826620.1">
    <property type="nucleotide sequence ID" value="NC_013440.1"/>
</dbReference>
<evidence type="ECO:0000313" key="3">
    <source>
        <dbReference type="Proteomes" id="UP000001880"/>
    </source>
</evidence>
<dbReference type="HOGENOM" id="CLU_684700_0_0_7"/>
<dbReference type="KEGG" id="hoh:Hoch_1458"/>
<name>D0LUX1_HALO1</name>
<accession>D0LUX1</accession>
<proteinExistence type="predicted"/>
<reference evidence="2 3" key="1">
    <citation type="journal article" date="2010" name="Stand. Genomic Sci.">
        <title>Complete genome sequence of Haliangium ochraceum type strain (SMP-2).</title>
        <authorList>
            <consortium name="US DOE Joint Genome Institute (JGI-PGF)"/>
            <person name="Ivanova N."/>
            <person name="Daum C."/>
            <person name="Lang E."/>
            <person name="Abt B."/>
            <person name="Kopitz M."/>
            <person name="Saunders E."/>
            <person name="Lapidus A."/>
            <person name="Lucas S."/>
            <person name="Glavina Del Rio T."/>
            <person name="Nolan M."/>
            <person name="Tice H."/>
            <person name="Copeland A."/>
            <person name="Cheng J.F."/>
            <person name="Chen F."/>
            <person name="Bruce D."/>
            <person name="Goodwin L."/>
            <person name="Pitluck S."/>
            <person name="Mavromatis K."/>
            <person name="Pati A."/>
            <person name="Mikhailova N."/>
            <person name="Chen A."/>
            <person name="Palaniappan K."/>
            <person name="Land M."/>
            <person name="Hauser L."/>
            <person name="Chang Y.J."/>
            <person name="Jeffries C.D."/>
            <person name="Detter J.C."/>
            <person name="Brettin T."/>
            <person name="Rohde M."/>
            <person name="Goker M."/>
            <person name="Bristow J."/>
            <person name="Markowitz V."/>
            <person name="Eisen J.A."/>
            <person name="Hugenholtz P."/>
            <person name="Kyrpides N.C."/>
            <person name="Klenk H.P."/>
        </authorList>
    </citation>
    <scope>NUCLEOTIDE SEQUENCE [LARGE SCALE GENOMIC DNA]</scope>
    <source>
        <strain evidence="3">DSM 14365 / CIP 107738 / JCM 11303 / AJ 13395 / SMP-2</strain>
    </source>
</reference>
<keyword evidence="3" id="KW-1185">Reference proteome</keyword>
<dbReference type="STRING" id="502025.Hoch_1458"/>
<gene>
    <name evidence="2" type="ordered locus">Hoch_1458</name>
</gene>
<feature type="chain" id="PRO_5003010934" description="PEGA domain-containing protein" evidence="1">
    <location>
        <begin position="29"/>
        <end position="402"/>
    </location>
</feature>
<dbReference type="AlphaFoldDB" id="D0LUX1"/>
<evidence type="ECO:0008006" key="4">
    <source>
        <dbReference type="Google" id="ProtNLM"/>
    </source>
</evidence>
<protein>
    <recommendedName>
        <fullName evidence="4">PEGA domain-containing protein</fullName>
    </recommendedName>
</protein>
<sequence>MIGSRAAVAGCLLAGVVSWFARPGPAHAEDSAAAVQPAPDADARGPVLVVFHGPAQPPATVGSARATLSAVARERGAVLLDVSPEPPAKPEAGLHLRRARDAYQSFDYERAHTEIRTVLDELARTGGAGLAADDLVDAHILAALVAGERGDADASWEHFVQAVVLEPSRRLDPVRHPPRVLDGFERAREAVAASPPASVRVDVARRCQVALDGHPVRPGDGVPAARGEHYLRVRCAGHADYGGRVLVVGERVTLRPALVAESAPATAELRALGEQRGARRVLGAAAVIAPQSAAAPGPTLTLTLVDVASESVRGQALASLAEDSAESRTQLRRAAARLLDGDVLGQGARPGARPAQPTPWYRRPWVWGVTGAAVGAAVLLPFALSRDDARGFSVQPGGELPR</sequence>
<evidence type="ECO:0000256" key="1">
    <source>
        <dbReference type="SAM" id="SignalP"/>
    </source>
</evidence>
<dbReference type="Proteomes" id="UP000001880">
    <property type="component" value="Chromosome"/>
</dbReference>
<evidence type="ECO:0000313" key="2">
    <source>
        <dbReference type="EMBL" id="ACY14011.1"/>
    </source>
</evidence>
<feature type="signal peptide" evidence="1">
    <location>
        <begin position="1"/>
        <end position="28"/>
    </location>
</feature>
<organism evidence="2 3">
    <name type="scientific">Haliangium ochraceum (strain DSM 14365 / JCM 11303 / SMP-2)</name>
    <dbReference type="NCBI Taxonomy" id="502025"/>
    <lineage>
        <taxon>Bacteria</taxon>
        <taxon>Pseudomonadati</taxon>
        <taxon>Myxococcota</taxon>
        <taxon>Polyangia</taxon>
        <taxon>Haliangiales</taxon>
        <taxon>Kofleriaceae</taxon>
        <taxon>Haliangium</taxon>
    </lineage>
</organism>